<gene>
    <name evidence="4" type="ORF">KTN04_16265</name>
</gene>
<dbReference type="InterPro" id="IPR041698">
    <property type="entry name" value="Methyltransf_25"/>
</dbReference>
<dbReference type="PANTHER" id="PTHR43861">
    <property type="entry name" value="TRANS-ACONITATE 2-METHYLTRANSFERASE-RELATED"/>
    <property type="match status" value="1"/>
</dbReference>
<evidence type="ECO:0000259" key="3">
    <source>
        <dbReference type="Pfam" id="PF13649"/>
    </source>
</evidence>
<protein>
    <submittedName>
        <fullName evidence="4">Class I SAM-dependent methyltransferase</fullName>
    </submittedName>
</protein>
<proteinExistence type="predicted"/>
<keyword evidence="1 4" id="KW-0489">Methyltransferase</keyword>
<dbReference type="Proteomes" id="UP000755551">
    <property type="component" value="Unassembled WGS sequence"/>
</dbReference>
<dbReference type="PANTHER" id="PTHR43861:SF1">
    <property type="entry name" value="TRANS-ACONITATE 2-METHYLTRANSFERASE"/>
    <property type="match status" value="1"/>
</dbReference>
<keyword evidence="5" id="KW-1185">Reference proteome</keyword>
<organism evidence="4 5">
    <name type="scientific">Marinobacterium weihaiense</name>
    <dbReference type="NCBI Taxonomy" id="2851016"/>
    <lineage>
        <taxon>Bacteria</taxon>
        <taxon>Pseudomonadati</taxon>
        <taxon>Pseudomonadota</taxon>
        <taxon>Gammaproteobacteria</taxon>
        <taxon>Oceanospirillales</taxon>
        <taxon>Oceanospirillaceae</taxon>
        <taxon>Marinobacterium</taxon>
    </lineage>
</organism>
<feature type="domain" description="Methyltransferase" evidence="3">
    <location>
        <begin position="47"/>
        <end position="137"/>
    </location>
</feature>
<accession>A0ABS6MEY6</accession>
<comment type="caution">
    <text evidence="4">The sequence shown here is derived from an EMBL/GenBank/DDBJ whole genome shotgun (WGS) entry which is preliminary data.</text>
</comment>
<dbReference type="RefSeq" id="WP_217336279.1">
    <property type="nucleotide sequence ID" value="NZ_JAHQZT010000045.1"/>
</dbReference>
<sequence>MKHASQYQLYGCFGDRYDMHTPRHHYQHDHAFVIEEIQKNHEHARLLDIGCGSGVFLEKALQAGLDPIGLDPAAAMLQLAREKVGEERLHLMAMQDLEFQKEFHAIVSLSWSLNYAANVEELTDILRRIKRALLPGGQVFFQIAHAPHAPKAFADFFVDQEPGLGDAQDITFKYRFATRDFETLLAQYQFHCHSTGEYFEETHLLNVADAEMVAQIMRGLGFKNVKLLENHQGDPFQKTFNPFLIASLPFEK</sequence>
<dbReference type="Pfam" id="PF13649">
    <property type="entry name" value="Methyltransf_25"/>
    <property type="match status" value="1"/>
</dbReference>
<dbReference type="GO" id="GO:0032259">
    <property type="term" value="P:methylation"/>
    <property type="evidence" value="ECO:0007669"/>
    <property type="project" value="UniProtKB-KW"/>
</dbReference>
<dbReference type="EMBL" id="JAHQZT010000045">
    <property type="protein sequence ID" value="MBV0934891.1"/>
    <property type="molecule type" value="Genomic_DNA"/>
</dbReference>
<evidence type="ECO:0000256" key="2">
    <source>
        <dbReference type="ARBA" id="ARBA00022679"/>
    </source>
</evidence>
<name>A0ABS6MEY6_9GAMM</name>
<evidence type="ECO:0000256" key="1">
    <source>
        <dbReference type="ARBA" id="ARBA00022603"/>
    </source>
</evidence>
<dbReference type="CDD" id="cd02440">
    <property type="entry name" value="AdoMet_MTases"/>
    <property type="match status" value="1"/>
</dbReference>
<keyword evidence="2" id="KW-0808">Transferase</keyword>
<evidence type="ECO:0000313" key="4">
    <source>
        <dbReference type="EMBL" id="MBV0934891.1"/>
    </source>
</evidence>
<reference evidence="4 5" key="1">
    <citation type="submission" date="2021-06" db="EMBL/GenBank/DDBJ databases">
        <title>Bacterium isolated from marine sediment.</title>
        <authorList>
            <person name="Zhu K.-L."/>
            <person name="Du Z.-J."/>
            <person name="Liang Q.-Y."/>
        </authorList>
    </citation>
    <scope>NUCLEOTIDE SEQUENCE [LARGE SCALE GENOMIC DNA]</scope>
    <source>
        <strain evidence="4 5">A346</strain>
    </source>
</reference>
<evidence type="ECO:0000313" key="5">
    <source>
        <dbReference type="Proteomes" id="UP000755551"/>
    </source>
</evidence>
<dbReference type="GO" id="GO:0008168">
    <property type="term" value="F:methyltransferase activity"/>
    <property type="evidence" value="ECO:0007669"/>
    <property type="project" value="UniProtKB-KW"/>
</dbReference>